<evidence type="ECO:0000313" key="10">
    <source>
        <dbReference type="Proteomes" id="UP000673383"/>
    </source>
</evidence>
<name>A0A4Q4K2X8_BRAEL</name>
<dbReference type="EMBL" id="JAFICZ010000001">
    <property type="protein sequence ID" value="MBP1298406.1"/>
    <property type="molecule type" value="Genomic_DNA"/>
</dbReference>
<organism evidence="8 10">
    <name type="scientific">Bradyrhizobium elkanii</name>
    <dbReference type="NCBI Taxonomy" id="29448"/>
    <lineage>
        <taxon>Bacteria</taxon>
        <taxon>Pseudomonadati</taxon>
        <taxon>Pseudomonadota</taxon>
        <taxon>Alphaproteobacteria</taxon>
        <taxon>Hyphomicrobiales</taxon>
        <taxon>Nitrobacteraceae</taxon>
        <taxon>Bradyrhizobium</taxon>
    </lineage>
</organism>
<keyword evidence="11" id="KW-1185">Reference proteome</keyword>
<keyword evidence="3 5" id="KW-0238">DNA-binding</keyword>
<dbReference type="Gene3D" id="1.10.10.60">
    <property type="entry name" value="Homeodomain-like"/>
    <property type="match status" value="1"/>
</dbReference>
<reference evidence="9 11" key="2">
    <citation type="submission" date="2024-07" db="EMBL/GenBank/DDBJ databases">
        <title>Genomic Encyclopedia of Type Strains, Phase V (KMG-V): Genome sequencing to study the core and pangenomes of soil and plant-associated prokaryotes.</title>
        <authorList>
            <person name="Whitman W."/>
        </authorList>
    </citation>
    <scope>NUCLEOTIDE SEQUENCE [LARGE SCALE GENOMIC DNA]</scope>
    <source>
        <strain evidence="9 11">USDA 415</strain>
    </source>
</reference>
<comment type="caution">
    <text evidence="8">The sequence shown here is derived from an EMBL/GenBank/DDBJ whole genome shotgun (WGS) entry which is preliminary data.</text>
</comment>
<gene>
    <name evidence="9" type="ORF">ABIF29_002836</name>
    <name evidence="8" type="ORF">JOH49_008159</name>
</gene>
<dbReference type="GeneID" id="92955560"/>
<dbReference type="OrthoDB" id="9787680at2"/>
<feature type="region of interest" description="Disordered" evidence="6">
    <location>
        <begin position="34"/>
        <end position="77"/>
    </location>
</feature>
<dbReference type="SUPFAM" id="SSF48498">
    <property type="entry name" value="Tetracyclin repressor-like, C-terminal domain"/>
    <property type="match status" value="1"/>
</dbReference>
<sequence>MLRGICFDNDHWLHEPAAWYVDTELAGGMRTVRSSLRSGDRSGPRPAGRRPKALPPSRGRKTEPDKGPAAATPKSERSRDLILHSAAQLFRRQGFSATTLRQIAARAKIKAGSIYYHFDSKEQILDEVLDRGLRHVFETVKNSVERAGKVSHRRKIGLAIEAHLVALLETSDFTSANIRIYGQLPEQLKKPHRPLRRAYAEYWDQLFIDARRAGEIRADMEVVPLRMFVIGALNWTIEWFRLENRDAVLELARRTETLIFEGVNKP</sequence>
<dbReference type="Proteomes" id="UP001565471">
    <property type="component" value="Unassembled WGS sequence"/>
</dbReference>
<dbReference type="Pfam" id="PF00440">
    <property type="entry name" value="TetR_N"/>
    <property type="match status" value="1"/>
</dbReference>
<evidence type="ECO:0000313" key="9">
    <source>
        <dbReference type="EMBL" id="MEY9316037.1"/>
    </source>
</evidence>
<dbReference type="GO" id="GO:0000976">
    <property type="term" value="F:transcription cis-regulatory region binding"/>
    <property type="evidence" value="ECO:0007669"/>
    <property type="project" value="TreeGrafter"/>
</dbReference>
<dbReference type="AlphaFoldDB" id="A0A4Q4K2X8"/>
<evidence type="ECO:0000256" key="1">
    <source>
        <dbReference type="ARBA" id="ARBA00022491"/>
    </source>
</evidence>
<evidence type="ECO:0000256" key="2">
    <source>
        <dbReference type="ARBA" id="ARBA00023015"/>
    </source>
</evidence>
<evidence type="ECO:0000256" key="6">
    <source>
        <dbReference type="SAM" id="MobiDB-lite"/>
    </source>
</evidence>
<dbReference type="InterPro" id="IPR001647">
    <property type="entry name" value="HTH_TetR"/>
</dbReference>
<evidence type="ECO:0000256" key="4">
    <source>
        <dbReference type="ARBA" id="ARBA00023163"/>
    </source>
</evidence>
<dbReference type="InterPro" id="IPR041490">
    <property type="entry name" value="KstR2_TetR_C"/>
</dbReference>
<feature type="DNA-binding region" description="H-T-H motif" evidence="5">
    <location>
        <begin position="99"/>
        <end position="118"/>
    </location>
</feature>
<evidence type="ECO:0000313" key="8">
    <source>
        <dbReference type="EMBL" id="MBP1298406.1"/>
    </source>
</evidence>
<dbReference type="Proteomes" id="UP000673383">
    <property type="component" value="Unassembled WGS sequence"/>
</dbReference>
<dbReference type="SUPFAM" id="SSF46689">
    <property type="entry name" value="Homeodomain-like"/>
    <property type="match status" value="1"/>
</dbReference>
<feature type="domain" description="HTH tetR-type" evidence="7">
    <location>
        <begin position="76"/>
        <end position="136"/>
    </location>
</feature>
<dbReference type="InterPro" id="IPR036271">
    <property type="entry name" value="Tet_transcr_reg_TetR-rel_C_sf"/>
</dbReference>
<keyword evidence="2" id="KW-0805">Transcription regulation</keyword>
<evidence type="ECO:0000256" key="5">
    <source>
        <dbReference type="PROSITE-ProRule" id="PRU00335"/>
    </source>
</evidence>
<proteinExistence type="predicted"/>
<dbReference type="EMBL" id="JBGBZA010000002">
    <property type="protein sequence ID" value="MEY9316037.1"/>
    <property type="molecule type" value="Genomic_DNA"/>
</dbReference>
<protein>
    <submittedName>
        <fullName evidence="8">AcrR family transcriptional regulator</fullName>
    </submittedName>
</protein>
<dbReference type="Gene3D" id="1.10.357.10">
    <property type="entry name" value="Tetracycline Repressor, domain 2"/>
    <property type="match status" value="1"/>
</dbReference>
<dbReference type="GO" id="GO:0003700">
    <property type="term" value="F:DNA-binding transcription factor activity"/>
    <property type="evidence" value="ECO:0007669"/>
    <property type="project" value="TreeGrafter"/>
</dbReference>
<dbReference type="PRINTS" id="PR00455">
    <property type="entry name" value="HTHTETR"/>
</dbReference>
<evidence type="ECO:0000259" key="7">
    <source>
        <dbReference type="PROSITE" id="PS50977"/>
    </source>
</evidence>
<keyword evidence="1" id="KW-0678">Repressor</keyword>
<dbReference type="PANTHER" id="PTHR30055">
    <property type="entry name" value="HTH-TYPE TRANSCRIPTIONAL REGULATOR RUTR"/>
    <property type="match status" value="1"/>
</dbReference>
<keyword evidence="4" id="KW-0804">Transcription</keyword>
<accession>A0A4Q4K2X8</accession>
<reference evidence="8" key="1">
    <citation type="submission" date="2021-02" db="EMBL/GenBank/DDBJ databases">
        <title>Genomic Encyclopedia of Type Strains, Phase IV (KMG-V): Genome sequencing to study the core and pangenomes of soil and plant-associated prokaryotes.</title>
        <authorList>
            <person name="Whitman W."/>
        </authorList>
    </citation>
    <scope>NUCLEOTIDE SEQUENCE</scope>
    <source>
        <strain evidence="8">USDA 406</strain>
    </source>
</reference>
<dbReference type="Pfam" id="PF17932">
    <property type="entry name" value="TetR_C_24"/>
    <property type="match status" value="1"/>
</dbReference>
<dbReference type="InterPro" id="IPR009057">
    <property type="entry name" value="Homeodomain-like_sf"/>
</dbReference>
<dbReference type="PANTHER" id="PTHR30055:SF175">
    <property type="entry name" value="HTH-TYPE TRANSCRIPTIONAL REPRESSOR KSTR2"/>
    <property type="match status" value="1"/>
</dbReference>
<evidence type="ECO:0000256" key="3">
    <source>
        <dbReference type="ARBA" id="ARBA00023125"/>
    </source>
</evidence>
<dbReference type="RefSeq" id="WP_018271040.1">
    <property type="nucleotide sequence ID" value="NZ_BJNL01000001.1"/>
</dbReference>
<dbReference type="InterPro" id="IPR050109">
    <property type="entry name" value="HTH-type_TetR-like_transc_reg"/>
</dbReference>
<evidence type="ECO:0000313" key="11">
    <source>
        <dbReference type="Proteomes" id="UP001565471"/>
    </source>
</evidence>
<dbReference type="PROSITE" id="PS50977">
    <property type="entry name" value="HTH_TETR_2"/>
    <property type="match status" value="1"/>
</dbReference>